<dbReference type="GO" id="GO:0042274">
    <property type="term" value="P:ribosomal small subunit biogenesis"/>
    <property type="evidence" value="ECO:0007669"/>
    <property type="project" value="UniProtKB-UniRule"/>
</dbReference>
<evidence type="ECO:0000256" key="2">
    <source>
        <dbReference type="ARBA" id="ARBA00022517"/>
    </source>
</evidence>
<dbReference type="InterPro" id="IPR011033">
    <property type="entry name" value="PRC_barrel-like_sf"/>
</dbReference>
<accession>A0A2S5TC48</accession>
<evidence type="ECO:0000256" key="5">
    <source>
        <dbReference type="HAMAP-Rule" id="MF_00014"/>
    </source>
</evidence>
<dbReference type="EMBL" id="PSNW01000011">
    <property type="protein sequence ID" value="PPE72570.1"/>
    <property type="molecule type" value="Genomic_DNA"/>
</dbReference>
<name>A0A2S5TC48_9GAMM</name>
<evidence type="ECO:0000259" key="7">
    <source>
        <dbReference type="Pfam" id="PF24986"/>
    </source>
</evidence>
<dbReference type="SUPFAM" id="SSF50447">
    <property type="entry name" value="Translation proteins"/>
    <property type="match status" value="1"/>
</dbReference>
<proteinExistence type="inferred from homology"/>
<evidence type="ECO:0000259" key="6">
    <source>
        <dbReference type="Pfam" id="PF01782"/>
    </source>
</evidence>
<keyword evidence="1 5" id="KW-0963">Cytoplasm</keyword>
<dbReference type="InterPro" id="IPR056792">
    <property type="entry name" value="PRC_RimM"/>
</dbReference>
<keyword evidence="3 5" id="KW-0698">rRNA processing</keyword>
<dbReference type="InterPro" id="IPR002676">
    <property type="entry name" value="RimM_N"/>
</dbReference>
<dbReference type="GO" id="GO:0006364">
    <property type="term" value="P:rRNA processing"/>
    <property type="evidence" value="ECO:0007669"/>
    <property type="project" value="UniProtKB-UniRule"/>
</dbReference>
<dbReference type="RefSeq" id="WP_104231656.1">
    <property type="nucleotide sequence ID" value="NZ_PSNW01000011.1"/>
</dbReference>
<dbReference type="Gene3D" id="2.30.30.240">
    <property type="entry name" value="PRC-barrel domain"/>
    <property type="match status" value="1"/>
</dbReference>
<evidence type="ECO:0000313" key="9">
    <source>
        <dbReference type="Proteomes" id="UP000238220"/>
    </source>
</evidence>
<dbReference type="GO" id="GO:0005840">
    <property type="term" value="C:ribosome"/>
    <property type="evidence" value="ECO:0007669"/>
    <property type="project" value="InterPro"/>
</dbReference>
<evidence type="ECO:0000256" key="1">
    <source>
        <dbReference type="ARBA" id="ARBA00022490"/>
    </source>
</evidence>
<evidence type="ECO:0000256" key="3">
    <source>
        <dbReference type="ARBA" id="ARBA00022552"/>
    </source>
</evidence>
<gene>
    <name evidence="5 8" type="primary">rimM</name>
    <name evidence="8" type="ORF">C3942_17480</name>
</gene>
<dbReference type="GO" id="GO:0043022">
    <property type="term" value="F:ribosome binding"/>
    <property type="evidence" value="ECO:0007669"/>
    <property type="project" value="InterPro"/>
</dbReference>
<sequence length="175" mass="19480">MTVRRVTLGRVAGVHGVRGGIKVWSLTRPIENIFDYRRWWIAHGAGFEAKVLETHEHARSLVAYISGADGQPITDRDVAAGLMGAEIQVDRESMPRLPEGQYYWIDLIGAKVESTQGVALGQVEDMTSNGAQDVMVLRDGGKERLIPFVKEHIVKAVDLEAGRIVCDWHPDYDED</sequence>
<feature type="domain" description="RimM N-terminal" evidence="6">
    <location>
        <begin position="8"/>
        <end position="92"/>
    </location>
</feature>
<dbReference type="InterPro" id="IPR009000">
    <property type="entry name" value="Transl_B-barrel_sf"/>
</dbReference>
<dbReference type="PANTHER" id="PTHR33692">
    <property type="entry name" value="RIBOSOME MATURATION FACTOR RIMM"/>
    <property type="match status" value="1"/>
</dbReference>
<evidence type="ECO:0000256" key="4">
    <source>
        <dbReference type="ARBA" id="ARBA00023186"/>
    </source>
</evidence>
<dbReference type="HAMAP" id="MF_00014">
    <property type="entry name" value="Ribosome_mat_RimM"/>
    <property type="match status" value="1"/>
</dbReference>
<comment type="domain">
    <text evidence="5">The PRC barrel domain binds ribosomal protein uS19.</text>
</comment>
<comment type="similarity">
    <text evidence="5">Belongs to the RimM family.</text>
</comment>
<evidence type="ECO:0000313" key="8">
    <source>
        <dbReference type="EMBL" id="PPE72570.1"/>
    </source>
</evidence>
<organism evidence="8 9">
    <name type="scientific">Solimonas fluminis</name>
    <dbReference type="NCBI Taxonomy" id="2086571"/>
    <lineage>
        <taxon>Bacteria</taxon>
        <taxon>Pseudomonadati</taxon>
        <taxon>Pseudomonadota</taxon>
        <taxon>Gammaproteobacteria</taxon>
        <taxon>Nevskiales</taxon>
        <taxon>Nevskiaceae</taxon>
        <taxon>Solimonas</taxon>
    </lineage>
</organism>
<comment type="caution">
    <text evidence="8">The sequence shown here is derived from an EMBL/GenBank/DDBJ whole genome shotgun (WGS) entry which is preliminary data.</text>
</comment>
<dbReference type="SUPFAM" id="SSF50346">
    <property type="entry name" value="PRC-barrel domain"/>
    <property type="match status" value="1"/>
</dbReference>
<keyword evidence="2 5" id="KW-0690">Ribosome biogenesis</keyword>
<reference evidence="8 9" key="1">
    <citation type="submission" date="2018-02" db="EMBL/GenBank/DDBJ databases">
        <title>Genome sequencing of Solimonas sp. HR-BB.</title>
        <authorList>
            <person name="Lee Y."/>
            <person name="Jeon C.O."/>
        </authorList>
    </citation>
    <scope>NUCLEOTIDE SEQUENCE [LARGE SCALE GENOMIC DNA]</scope>
    <source>
        <strain evidence="8 9">HR-BB</strain>
    </source>
</reference>
<dbReference type="Pfam" id="PF24986">
    <property type="entry name" value="PRC_RimM"/>
    <property type="match status" value="1"/>
</dbReference>
<dbReference type="InterPro" id="IPR036976">
    <property type="entry name" value="RimM_N_sf"/>
</dbReference>
<feature type="domain" description="Ribosome maturation factor RimM PRC barrel" evidence="7">
    <location>
        <begin position="104"/>
        <end position="170"/>
    </location>
</feature>
<protein>
    <recommendedName>
        <fullName evidence="5">Ribosome maturation factor RimM</fullName>
    </recommendedName>
</protein>
<dbReference type="NCBIfam" id="TIGR02273">
    <property type="entry name" value="16S_RimM"/>
    <property type="match status" value="1"/>
</dbReference>
<dbReference type="OrthoDB" id="9783509at2"/>
<dbReference type="PANTHER" id="PTHR33692:SF1">
    <property type="entry name" value="RIBOSOME MATURATION FACTOR RIMM"/>
    <property type="match status" value="1"/>
</dbReference>
<dbReference type="InterPro" id="IPR011961">
    <property type="entry name" value="RimM"/>
</dbReference>
<keyword evidence="4 5" id="KW-0143">Chaperone</keyword>
<dbReference type="GO" id="GO:0005737">
    <property type="term" value="C:cytoplasm"/>
    <property type="evidence" value="ECO:0007669"/>
    <property type="project" value="UniProtKB-SubCell"/>
</dbReference>
<dbReference type="Gene3D" id="2.40.30.60">
    <property type="entry name" value="RimM"/>
    <property type="match status" value="1"/>
</dbReference>
<dbReference type="AlphaFoldDB" id="A0A2S5TC48"/>
<keyword evidence="9" id="KW-1185">Reference proteome</keyword>
<comment type="subcellular location">
    <subcellularLocation>
        <location evidence="5">Cytoplasm</location>
    </subcellularLocation>
</comment>
<comment type="subunit">
    <text evidence="5">Binds ribosomal protein uS19.</text>
</comment>
<dbReference type="Proteomes" id="UP000238220">
    <property type="component" value="Unassembled WGS sequence"/>
</dbReference>
<dbReference type="Pfam" id="PF01782">
    <property type="entry name" value="RimM"/>
    <property type="match status" value="1"/>
</dbReference>
<comment type="function">
    <text evidence="5">An accessory protein needed during the final step in the assembly of 30S ribosomal subunit, possibly for assembly of the head region. Essential for efficient processing of 16S rRNA. May be needed both before and after RbfA during the maturation of 16S rRNA. It has affinity for free ribosomal 30S subunits but not for 70S ribosomes.</text>
</comment>